<gene>
    <name evidence="2" type="ORF">CFR77_13715</name>
</gene>
<feature type="compositionally biased region" description="Basic and acidic residues" evidence="1">
    <location>
        <begin position="60"/>
        <end position="70"/>
    </location>
</feature>
<sequence>MLYAIGRGAGGAMLKKGTAGFYVGNSLPHIMLVECHGNGELYDGCARHGLILTAGGAGTDHGRRTDEGRPRLAPGLPAWRNDVSGATNAGRQQSTPRSMAVWPVVQKAGSVRCDLPLRHRRYGYDVPPTRNSHEGGLRPAWCRRRHGVDHTPLPDPG</sequence>
<proteinExistence type="predicted"/>
<organism evidence="2 3">
    <name type="scientific">Komagataeibacter sucrofermentans</name>
    <dbReference type="NCBI Taxonomy" id="1053551"/>
    <lineage>
        <taxon>Bacteria</taxon>
        <taxon>Pseudomonadati</taxon>
        <taxon>Pseudomonadota</taxon>
        <taxon>Alphaproteobacteria</taxon>
        <taxon>Acetobacterales</taxon>
        <taxon>Acetobacteraceae</taxon>
        <taxon>Komagataeibacter</taxon>
    </lineage>
</organism>
<dbReference type="AlphaFoldDB" id="A0A318QXY5"/>
<feature type="compositionally biased region" description="Polar residues" evidence="1">
    <location>
        <begin position="84"/>
        <end position="97"/>
    </location>
</feature>
<evidence type="ECO:0000256" key="1">
    <source>
        <dbReference type="SAM" id="MobiDB-lite"/>
    </source>
</evidence>
<evidence type="ECO:0000313" key="2">
    <source>
        <dbReference type="EMBL" id="PYD77833.1"/>
    </source>
</evidence>
<feature type="region of interest" description="Disordered" evidence="1">
    <location>
        <begin position="57"/>
        <end position="97"/>
    </location>
</feature>
<protein>
    <submittedName>
        <fullName evidence="2">Uncharacterized protein</fullName>
    </submittedName>
</protein>
<accession>A0A318QXY5</accession>
<dbReference type="Proteomes" id="UP000247814">
    <property type="component" value="Unassembled WGS sequence"/>
</dbReference>
<dbReference type="EMBL" id="NKUA01000024">
    <property type="protein sequence ID" value="PYD77833.1"/>
    <property type="molecule type" value="Genomic_DNA"/>
</dbReference>
<evidence type="ECO:0000313" key="3">
    <source>
        <dbReference type="Proteomes" id="UP000247814"/>
    </source>
</evidence>
<keyword evidence="3" id="KW-1185">Reference proteome</keyword>
<name>A0A318QXY5_9PROT</name>
<reference evidence="2 3" key="1">
    <citation type="submission" date="2017-07" db="EMBL/GenBank/DDBJ databases">
        <title>A draft genome sequence of Komagataeibacter sucrofermentans LMG 18788.</title>
        <authorList>
            <person name="Skraban J."/>
            <person name="Cleenwerck I."/>
            <person name="Vandamme P."/>
            <person name="Trcek J."/>
        </authorList>
    </citation>
    <scope>NUCLEOTIDE SEQUENCE [LARGE SCALE GENOMIC DNA]</scope>
    <source>
        <strain evidence="2 3">LMG 18788</strain>
    </source>
</reference>
<comment type="caution">
    <text evidence="2">The sequence shown here is derived from an EMBL/GenBank/DDBJ whole genome shotgun (WGS) entry which is preliminary data.</text>
</comment>